<keyword evidence="10" id="KW-1185">Reference proteome</keyword>
<feature type="domain" description="Pyridoxamine kinase/Phosphomethylpyrimidine kinase" evidence="8">
    <location>
        <begin position="69"/>
        <end position="200"/>
    </location>
</feature>
<gene>
    <name evidence="9" type="ORF">NKR19_g9065</name>
</gene>
<dbReference type="InterPro" id="IPR013749">
    <property type="entry name" value="PM/HMP-P_kinase-1"/>
</dbReference>
<name>A0AA38RL83_9PEZI</name>
<dbReference type="PANTHER" id="PTHR10534:SF2">
    <property type="entry name" value="PYRIDOXAL KINASE"/>
    <property type="match status" value="1"/>
</dbReference>
<evidence type="ECO:0000259" key="8">
    <source>
        <dbReference type="Pfam" id="PF08543"/>
    </source>
</evidence>
<dbReference type="GO" id="GO:0008478">
    <property type="term" value="F:pyridoxal kinase activity"/>
    <property type="evidence" value="ECO:0007669"/>
    <property type="project" value="UniProtKB-EC"/>
</dbReference>
<protein>
    <recommendedName>
        <fullName evidence="2">pyridoxal kinase</fullName>
        <ecNumber evidence="2">2.7.1.35</ecNumber>
    </recommendedName>
</protein>
<organism evidence="9 10">
    <name type="scientific">Coniochaeta hoffmannii</name>
    <dbReference type="NCBI Taxonomy" id="91930"/>
    <lineage>
        <taxon>Eukaryota</taxon>
        <taxon>Fungi</taxon>
        <taxon>Dikarya</taxon>
        <taxon>Ascomycota</taxon>
        <taxon>Pezizomycotina</taxon>
        <taxon>Sordariomycetes</taxon>
        <taxon>Sordariomycetidae</taxon>
        <taxon>Coniochaetales</taxon>
        <taxon>Coniochaetaceae</taxon>
        <taxon>Coniochaeta</taxon>
    </lineage>
</organism>
<dbReference type="InterPro" id="IPR029056">
    <property type="entry name" value="Ribokinase-like"/>
</dbReference>
<dbReference type="Pfam" id="PF08543">
    <property type="entry name" value="Phos_pyr_kin"/>
    <property type="match status" value="1"/>
</dbReference>
<dbReference type="AlphaFoldDB" id="A0AA38RL83"/>
<evidence type="ECO:0000256" key="2">
    <source>
        <dbReference type="ARBA" id="ARBA00012104"/>
    </source>
</evidence>
<keyword evidence="5 9" id="KW-0418">Kinase</keyword>
<comment type="similarity">
    <text evidence="1">Belongs to the pyridoxine kinase family.</text>
</comment>
<evidence type="ECO:0000256" key="4">
    <source>
        <dbReference type="ARBA" id="ARBA00022741"/>
    </source>
</evidence>
<reference evidence="9" key="1">
    <citation type="submission" date="2022-07" db="EMBL/GenBank/DDBJ databases">
        <title>Fungi with potential for degradation of polypropylene.</title>
        <authorList>
            <person name="Gostincar C."/>
        </authorList>
    </citation>
    <scope>NUCLEOTIDE SEQUENCE</scope>
    <source>
        <strain evidence="9">EXF-13287</strain>
    </source>
</reference>
<keyword evidence="4" id="KW-0547">Nucleotide-binding</keyword>
<evidence type="ECO:0000313" key="10">
    <source>
        <dbReference type="Proteomes" id="UP001174691"/>
    </source>
</evidence>
<dbReference type="GO" id="GO:0005524">
    <property type="term" value="F:ATP binding"/>
    <property type="evidence" value="ECO:0007669"/>
    <property type="project" value="UniProtKB-KW"/>
</dbReference>
<dbReference type="GO" id="GO:0009443">
    <property type="term" value="P:pyridoxal 5'-phosphate salvage"/>
    <property type="evidence" value="ECO:0007669"/>
    <property type="project" value="InterPro"/>
</dbReference>
<keyword evidence="6" id="KW-0067">ATP-binding</keyword>
<dbReference type="InterPro" id="IPR004625">
    <property type="entry name" value="PyrdxlKinase"/>
</dbReference>
<dbReference type="GO" id="GO:0005829">
    <property type="term" value="C:cytosol"/>
    <property type="evidence" value="ECO:0007669"/>
    <property type="project" value="TreeGrafter"/>
</dbReference>
<comment type="caution">
    <text evidence="9">The sequence shown here is derived from an EMBL/GenBank/DDBJ whole genome shotgun (WGS) entry which is preliminary data.</text>
</comment>
<sequence length="304" mass="33235">NHTGYKQWRGTRVSAEEISDLYAGLQQSYLDDFDMMLSGYIPGAAAVDAVGRIAESLRRKADGRPGGFFWVLDPVMGDNGNLYVAEDVVPEYKRLVGNADLILPNQFEAELLSDAKIKDMASLEEAIGVIHQRYGVPHIIITSVAIPHPDHPPHSLSIVGSSMTSDRKARPFKIVFPAIDCYFSGTGDMFSALMAVRMREVSVATPGLGQTRSWLSGDEVQATDLPLARAAEKVLASMNEVLEATCRAMNEEVARAKVEVVAGLGEEEAKNRLHLLQSRAAELRLVRNLGSLRSPVVKCKAQKM</sequence>
<dbReference type="PANTHER" id="PTHR10534">
    <property type="entry name" value="PYRIDOXAL KINASE"/>
    <property type="match status" value="1"/>
</dbReference>
<dbReference type="SUPFAM" id="SSF53613">
    <property type="entry name" value="Ribokinase-like"/>
    <property type="match status" value="1"/>
</dbReference>
<dbReference type="Proteomes" id="UP001174691">
    <property type="component" value="Unassembled WGS sequence"/>
</dbReference>
<evidence type="ECO:0000256" key="1">
    <source>
        <dbReference type="ARBA" id="ARBA00008805"/>
    </source>
</evidence>
<accession>A0AA38RL83</accession>
<dbReference type="EMBL" id="JANBVN010000203">
    <property type="protein sequence ID" value="KAJ9133349.1"/>
    <property type="molecule type" value="Genomic_DNA"/>
</dbReference>
<dbReference type="Gene3D" id="3.40.1190.20">
    <property type="match status" value="1"/>
</dbReference>
<evidence type="ECO:0000256" key="5">
    <source>
        <dbReference type="ARBA" id="ARBA00022777"/>
    </source>
</evidence>
<keyword evidence="3" id="KW-0808">Transferase</keyword>
<dbReference type="CDD" id="cd01173">
    <property type="entry name" value="pyridoxal_pyridoxamine_kinase"/>
    <property type="match status" value="1"/>
</dbReference>
<evidence type="ECO:0000256" key="6">
    <source>
        <dbReference type="ARBA" id="ARBA00022840"/>
    </source>
</evidence>
<keyword evidence="7" id="KW-0175">Coiled coil</keyword>
<feature type="non-terminal residue" evidence="9">
    <location>
        <position position="1"/>
    </location>
</feature>
<evidence type="ECO:0000256" key="3">
    <source>
        <dbReference type="ARBA" id="ARBA00022679"/>
    </source>
</evidence>
<proteinExistence type="inferred from homology"/>
<evidence type="ECO:0000313" key="9">
    <source>
        <dbReference type="EMBL" id="KAJ9133349.1"/>
    </source>
</evidence>
<evidence type="ECO:0000256" key="7">
    <source>
        <dbReference type="SAM" id="Coils"/>
    </source>
</evidence>
<dbReference type="EC" id="2.7.1.35" evidence="2"/>
<feature type="coiled-coil region" evidence="7">
    <location>
        <begin position="239"/>
        <end position="286"/>
    </location>
</feature>